<evidence type="ECO:0000256" key="2">
    <source>
        <dbReference type="ARBA" id="ARBA00022816"/>
    </source>
</evidence>
<evidence type="ECO:0000313" key="10">
    <source>
        <dbReference type="Proteomes" id="UP001497392"/>
    </source>
</evidence>
<reference evidence="9 10" key="1">
    <citation type="submission" date="2024-06" db="EMBL/GenBank/DDBJ databases">
        <authorList>
            <person name="Kraege A."/>
            <person name="Thomma B."/>
        </authorList>
    </citation>
    <scope>NUCLEOTIDE SEQUENCE [LARGE SCALE GENOMIC DNA]</scope>
</reference>
<dbReference type="InterPro" id="IPR007252">
    <property type="entry name" value="Nup84/Nup107"/>
</dbReference>
<feature type="region of interest" description="Disordered" evidence="8">
    <location>
        <begin position="1"/>
        <end position="62"/>
    </location>
</feature>
<comment type="similarity">
    <text evidence="7">Belongs to the nucleoporin Nup84/Nup107 family.</text>
</comment>
<keyword evidence="4 7" id="KW-0811">Translocation</keyword>
<keyword evidence="2" id="KW-0509">mRNA transport</keyword>
<dbReference type="Gene3D" id="1.10.3450.20">
    <property type="match status" value="1"/>
</dbReference>
<name>A0ABP1FSA0_9CHLO</name>
<dbReference type="PANTHER" id="PTHR13003:SF2">
    <property type="entry name" value="NUCLEAR PORE COMPLEX PROTEIN NUP107"/>
    <property type="match status" value="1"/>
</dbReference>
<evidence type="ECO:0000256" key="5">
    <source>
        <dbReference type="ARBA" id="ARBA00023132"/>
    </source>
</evidence>
<dbReference type="PANTHER" id="PTHR13003">
    <property type="entry name" value="NUP107-RELATED"/>
    <property type="match status" value="1"/>
</dbReference>
<dbReference type="Proteomes" id="UP001497392">
    <property type="component" value="Unassembled WGS sequence"/>
</dbReference>
<evidence type="ECO:0000256" key="7">
    <source>
        <dbReference type="RuleBase" id="RU365072"/>
    </source>
</evidence>
<keyword evidence="10" id="KW-1185">Reference proteome</keyword>
<evidence type="ECO:0000256" key="4">
    <source>
        <dbReference type="ARBA" id="ARBA00023010"/>
    </source>
</evidence>
<evidence type="ECO:0000256" key="1">
    <source>
        <dbReference type="ARBA" id="ARBA00022448"/>
    </source>
</evidence>
<comment type="function">
    <text evidence="7">Functions as a component of the nuclear pore complex (NPC).</text>
</comment>
<keyword evidence="6 7" id="KW-0539">Nucleus</keyword>
<comment type="subcellular location">
    <subcellularLocation>
        <location evidence="7">Nucleus</location>
        <location evidence="7">Nuclear pore complex</location>
    </subcellularLocation>
    <subcellularLocation>
        <location evidence="7">Nucleus membrane</location>
    </subcellularLocation>
</comment>
<comment type="caution">
    <text evidence="9">The sequence shown here is derived from an EMBL/GenBank/DDBJ whole genome shotgun (WGS) entry which is preliminary data.</text>
</comment>
<accession>A0ABP1FSA0</accession>
<proteinExistence type="inferred from homology"/>
<comment type="subunit">
    <text evidence="7">Part of the nuclear pore complex (NPC).</text>
</comment>
<evidence type="ECO:0000256" key="8">
    <source>
        <dbReference type="SAM" id="MobiDB-lite"/>
    </source>
</evidence>
<keyword evidence="1 7" id="KW-0813">Transport</keyword>
<evidence type="ECO:0000313" key="9">
    <source>
        <dbReference type="EMBL" id="CAL5221038.1"/>
    </source>
</evidence>
<dbReference type="Gene3D" id="1.20.190.50">
    <property type="match status" value="1"/>
</dbReference>
<dbReference type="EMBL" id="CAXHTA020000004">
    <property type="protein sequence ID" value="CAL5221038.1"/>
    <property type="molecule type" value="Genomic_DNA"/>
</dbReference>
<keyword evidence="3" id="KW-0653">Protein transport</keyword>
<keyword evidence="7" id="KW-0472">Membrane</keyword>
<organism evidence="9 10">
    <name type="scientific">Coccomyxa viridis</name>
    <dbReference type="NCBI Taxonomy" id="1274662"/>
    <lineage>
        <taxon>Eukaryota</taxon>
        <taxon>Viridiplantae</taxon>
        <taxon>Chlorophyta</taxon>
        <taxon>core chlorophytes</taxon>
        <taxon>Trebouxiophyceae</taxon>
        <taxon>Trebouxiophyceae incertae sedis</taxon>
        <taxon>Coccomyxaceae</taxon>
        <taxon>Coccomyxa</taxon>
    </lineage>
</organism>
<sequence length="1068" mass="114161">MQVDIRNLTPSPLDVTGDSPYTNPLFGDSRTPNMAGSRPQMNPIWSPGDGPASPEQEGMAAMPPPPMDFLSADDPPLGMQGEGDVSEEAAFADVVAELMQGHISSSEAVARFAEVCEDNAARLRQEAVMQQQRVVRALHLQEMAACLDAEAATWRLLWQLYGVGTRSYPGSLGGPKLPGCPGASTVAQHIAATLEQDAELNRLGRVIVWLEELAGTELDRVEAEAETMGSSGAFFTPGEGLPRETLARMEQSAVLAQMRPAASHAMVSQLDPDAPTRQGRSWAEGDAREEERLMARLFRLLRCGRLEAARQLCHHVGQPWRAASLGSSAGMGLTPLGEAAEDADAAPDDRTAEQLCSETELGRGTLRALWRWASFQASERIAQSPRGSAHEAALYGALSSNVQAVYPVCRDWTDHVWALARSWLEAALDSRMQSSAPDAGTPSNPLLAALPDSSSQGSVLREGLAVGQGRWPTERLLESLPRSLRNLLSQASQASAAKGSKALPRVAAHHQAVQRELILGEADEWQGLLVGLLPSLKQAAMDAVEGSSEPGGALSFNRVSTKRQQGMLRFSAHLALSLSALGLLPPPHDMSASLAFRDLQDSCNVLLQQYLVELMDSGQHSLMPVYACHLRADERREIYTVFLNMMTVSHSMEACEEAFSVSAQWFEAWAGAGQGDVDADEMAIIIQQVAERSRWALNGGPMLRAQSARWLWFATATLDLGAAHANQLLREFGLCAGHGPARAAQALLALLPAELQEALGQGMFDDVPGITEELCDALTELRAWAAYFAADRLYREWEELQRSVMGERGRQVSAEEGALLRAKGLAALHALLQIVTDRVPDFIAPGLASELDAREIVMVAAEDRGPEAGEAYSLGQEYGLLEPEAASAAAEVINEGLLATLRPAAEATEDHRPELLGLQAEAHSAAQQVLPNGDLGDPLEGAIDIVASCSLAEGLPSIARILADAVKGTLPGLSRPLQVVNMVGSEAVQAALCQNVLYSRSLLRCAALREALLSLGEPSSTGASVVELVAGAAGDDAGFAQHFAPAELGQLLELERRAVIHAKASDQH</sequence>
<evidence type="ECO:0000256" key="3">
    <source>
        <dbReference type="ARBA" id="ARBA00022927"/>
    </source>
</evidence>
<evidence type="ECO:0000256" key="6">
    <source>
        <dbReference type="ARBA" id="ARBA00023242"/>
    </source>
</evidence>
<gene>
    <name evidence="9" type="primary">g3159</name>
    <name evidence="9" type="ORF">VP750_LOCUS2697</name>
</gene>
<dbReference type="Pfam" id="PF04121">
    <property type="entry name" value="Nup84_Nup100"/>
    <property type="match status" value="1"/>
</dbReference>
<protein>
    <recommendedName>
        <fullName evidence="7">Nuclear pore complex protein</fullName>
    </recommendedName>
</protein>
<keyword evidence="5 7" id="KW-0906">Nuclear pore complex</keyword>